<feature type="region of interest" description="Disordered" evidence="1">
    <location>
        <begin position="704"/>
        <end position="740"/>
    </location>
</feature>
<organism evidence="3 4">
    <name type="scientific">Coemansia spiralis</name>
    <dbReference type="NCBI Taxonomy" id="417178"/>
    <lineage>
        <taxon>Eukaryota</taxon>
        <taxon>Fungi</taxon>
        <taxon>Fungi incertae sedis</taxon>
        <taxon>Zoopagomycota</taxon>
        <taxon>Kickxellomycotina</taxon>
        <taxon>Kickxellomycetes</taxon>
        <taxon>Kickxellales</taxon>
        <taxon>Kickxellaceae</taxon>
        <taxon>Coemansia</taxon>
    </lineage>
</organism>
<feature type="compositionally biased region" description="Polar residues" evidence="1">
    <location>
        <begin position="709"/>
        <end position="720"/>
    </location>
</feature>
<dbReference type="SMART" id="SM00685">
    <property type="entry name" value="DM14"/>
    <property type="match status" value="1"/>
</dbReference>
<dbReference type="AlphaFoldDB" id="A0A9W8G6X6"/>
<feature type="compositionally biased region" description="Polar residues" evidence="1">
    <location>
        <begin position="341"/>
        <end position="352"/>
    </location>
</feature>
<feature type="region of interest" description="Disordered" evidence="1">
    <location>
        <begin position="1"/>
        <end position="52"/>
    </location>
</feature>
<feature type="compositionally biased region" description="Acidic residues" evidence="1">
    <location>
        <begin position="150"/>
        <end position="159"/>
    </location>
</feature>
<dbReference type="OrthoDB" id="19996at2759"/>
<feature type="region of interest" description="Disordered" evidence="1">
    <location>
        <begin position="283"/>
        <end position="307"/>
    </location>
</feature>
<feature type="compositionally biased region" description="Polar residues" evidence="1">
    <location>
        <begin position="42"/>
        <end position="52"/>
    </location>
</feature>
<sequence>MYLIAGRGRNANSSRSSQRFQTSNQPSASPADISPLPAGRSADNTPGGDQTNLVIGDVDVGALDIAGDYGDDDDGAPFDDAALDDPELLGELDALRREMGLSEPHCPLDAVSVATKAAVMSSASSHSNTIKTRSNSAHNPPFAYSAALPSEDENDSTDDEVVVTEEDMNDPVLLAELAEYSSHEIASNESSNARFSVQKQQQQQQHKADRAPGQIGAGDNTINTLKQRHQEFKTLALASKRQGDMNHAREMLAQMKNIQAALDIVQAGKLLPSDFIIPPIPATKQQDQRIQAQKQNQDQQPPQKQSSNAITEHMLKASPASSIIKSRAADSLGPAARPANTALSPANKSALQPHSPAAAASKRVKALTSTEQTKNIDLLGSNNIENMDKQSSDFKALATSFAAMRNKLESQNTQATRLAAYFLKTGDKTLALDFHRLKKRSAADLATVSSFEANGRKLPPPFLHREVQWTVPVEQRRDISINELQIAVNRIFSEGDLAATLGGKSDFYIQWELGWPRDKGNKGYTRTIKYSEFESGNGTVNAGYLHNIEFVDRHNTRPLQRWIERGKLVVELYKYMGLIWGSQLIGRASLPLVSLRTKSEASLVAEIKAASDGVSRAGKPLLGGPIFVDVAARLRLPLTNKPELISHSERWIYIDDQEAENTQQQTQAGLLSYSEAGKSNHGQLSPEKGTKKEDAESDILNLAGEQKNEPTSPDIQQSAGESIPQEQQQQQNEEPVDGTAAAATIAATATTDSTKNESSVQSIDDIAGQLDVVDGVVSNAVLEMELLQIPARLQNTKDKEQANVLHDLETSIKLRMSVVAAQVGAGTLTIQDYMVSVTKELQQATEWALVAKKQGHKDVALRALKRVKTMRNEIDEMKAAMETEE</sequence>
<gene>
    <name evidence="3" type="ORF">GGI25_002945</name>
</gene>
<dbReference type="GO" id="GO:0001227">
    <property type="term" value="F:DNA-binding transcription repressor activity, RNA polymerase II-specific"/>
    <property type="evidence" value="ECO:0007669"/>
    <property type="project" value="InterPro"/>
</dbReference>
<feature type="compositionally biased region" description="Low complexity" evidence="1">
    <location>
        <begin position="725"/>
        <end position="740"/>
    </location>
</feature>
<feature type="compositionally biased region" description="Polar residues" evidence="1">
    <location>
        <begin position="184"/>
        <end position="197"/>
    </location>
</feature>
<protein>
    <recommendedName>
        <fullName evidence="2">DM14 domain-containing protein</fullName>
    </recommendedName>
</protein>
<reference evidence="3" key="1">
    <citation type="submission" date="2022-07" db="EMBL/GenBank/DDBJ databases">
        <title>Phylogenomic reconstructions and comparative analyses of Kickxellomycotina fungi.</title>
        <authorList>
            <person name="Reynolds N.K."/>
            <person name="Stajich J.E."/>
            <person name="Barry K."/>
            <person name="Grigoriev I.V."/>
            <person name="Crous P."/>
            <person name="Smith M.E."/>
        </authorList>
    </citation>
    <scope>NUCLEOTIDE SEQUENCE</scope>
    <source>
        <strain evidence="3">NRRL 3115</strain>
    </source>
</reference>
<dbReference type="InterPro" id="IPR039725">
    <property type="entry name" value="CC2D1A/B"/>
</dbReference>
<dbReference type="PANTHER" id="PTHR13076">
    <property type="entry name" value="COILED-COIL AND C2 DOMAIN-CONTAINING PROTEIN 1-LIKE"/>
    <property type="match status" value="1"/>
</dbReference>
<proteinExistence type="predicted"/>
<evidence type="ECO:0000313" key="4">
    <source>
        <dbReference type="Proteomes" id="UP001151518"/>
    </source>
</evidence>
<feature type="region of interest" description="Disordered" evidence="1">
    <location>
        <begin position="183"/>
        <end position="217"/>
    </location>
</feature>
<feature type="region of interest" description="Disordered" evidence="1">
    <location>
        <begin position="676"/>
        <end position="695"/>
    </location>
</feature>
<feature type="compositionally biased region" description="Polar residues" evidence="1">
    <location>
        <begin position="125"/>
        <end position="138"/>
    </location>
</feature>
<dbReference type="EMBL" id="JANBTW010000029">
    <property type="protein sequence ID" value="KAJ2677700.1"/>
    <property type="molecule type" value="Genomic_DNA"/>
</dbReference>
<accession>A0A9W8G6X6</accession>
<feature type="region of interest" description="Disordered" evidence="1">
    <location>
        <begin position="125"/>
        <end position="159"/>
    </location>
</feature>
<feature type="compositionally biased region" description="Low complexity" evidence="1">
    <location>
        <begin position="1"/>
        <end position="19"/>
    </location>
</feature>
<evidence type="ECO:0000313" key="3">
    <source>
        <dbReference type="EMBL" id="KAJ2677700.1"/>
    </source>
</evidence>
<evidence type="ECO:0000256" key="1">
    <source>
        <dbReference type="SAM" id="MobiDB-lite"/>
    </source>
</evidence>
<dbReference type="PANTHER" id="PTHR13076:SF9">
    <property type="entry name" value="COILED-COIL AND C2 DOMAIN-CONTAINING PROTEIN 1-LIKE"/>
    <property type="match status" value="1"/>
</dbReference>
<dbReference type="Proteomes" id="UP001151518">
    <property type="component" value="Unassembled WGS sequence"/>
</dbReference>
<feature type="domain" description="DM14" evidence="2">
    <location>
        <begin position="222"/>
        <end position="281"/>
    </location>
</feature>
<name>A0A9W8G6X6_9FUNG</name>
<dbReference type="InterPro" id="IPR006608">
    <property type="entry name" value="CC2D1A/B_DM14"/>
</dbReference>
<comment type="caution">
    <text evidence="3">The sequence shown here is derived from an EMBL/GenBank/DDBJ whole genome shotgun (WGS) entry which is preliminary data.</text>
</comment>
<feature type="region of interest" description="Disordered" evidence="1">
    <location>
        <begin position="329"/>
        <end position="369"/>
    </location>
</feature>
<feature type="compositionally biased region" description="Low complexity" evidence="1">
    <location>
        <begin position="288"/>
        <end position="307"/>
    </location>
</feature>
<evidence type="ECO:0000259" key="2">
    <source>
        <dbReference type="SMART" id="SM00685"/>
    </source>
</evidence>